<dbReference type="Proteomes" id="UP001497535">
    <property type="component" value="Unassembled WGS sequence"/>
</dbReference>
<dbReference type="EMBL" id="CAVMJV010000044">
    <property type="protein sequence ID" value="CAK5081559.1"/>
    <property type="molecule type" value="Genomic_DNA"/>
</dbReference>
<proteinExistence type="predicted"/>
<comment type="caution">
    <text evidence="1">The sequence shown here is derived from an EMBL/GenBank/DDBJ whole genome shotgun (WGS) entry which is preliminary data.</text>
</comment>
<sequence>MDFSRLDIDSDEEERNSGGKTINKWTDIEVYPREILKEKPPLVTNEKIQNKSSNQQKTPLKNKWRPPSWLRLLPPFDGTIRTERISCGKITAERQLLQLNLDRGHQRTFLDIAARNRESLKRPKKKEKGEEIIKVKTNKEIKEEHSKQNFPEQSSIYDSGIALDQTANTSRYNQDFLLYSVELCEEEIKLMRQMAKQT</sequence>
<keyword evidence="2" id="KW-1185">Reference proteome</keyword>
<protein>
    <submittedName>
        <fullName evidence="1">Uncharacterized protein</fullName>
    </submittedName>
</protein>
<gene>
    <name evidence="1" type="ORF">MENTE1834_LOCUS28793</name>
</gene>
<accession>A0ACB0ZR03</accession>
<evidence type="ECO:0000313" key="2">
    <source>
        <dbReference type="Proteomes" id="UP001497535"/>
    </source>
</evidence>
<reference evidence="1" key="1">
    <citation type="submission" date="2023-11" db="EMBL/GenBank/DDBJ databases">
        <authorList>
            <person name="Poullet M."/>
        </authorList>
    </citation>
    <scope>NUCLEOTIDE SEQUENCE</scope>
    <source>
        <strain evidence="1">E1834</strain>
    </source>
</reference>
<organism evidence="1 2">
    <name type="scientific">Meloidogyne enterolobii</name>
    <name type="common">Root-knot nematode worm</name>
    <name type="synonym">Meloidogyne mayaguensis</name>
    <dbReference type="NCBI Taxonomy" id="390850"/>
    <lineage>
        <taxon>Eukaryota</taxon>
        <taxon>Metazoa</taxon>
        <taxon>Ecdysozoa</taxon>
        <taxon>Nematoda</taxon>
        <taxon>Chromadorea</taxon>
        <taxon>Rhabditida</taxon>
        <taxon>Tylenchina</taxon>
        <taxon>Tylenchomorpha</taxon>
        <taxon>Tylenchoidea</taxon>
        <taxon>Meloidogynidae</taxon>
        <taxon>Meloidogyninae</taxon>
        <taxon>Meloidogyne</taxon>
    </lineage>
</organism>
<name>A0ACB0ZR03_MELEN</name>
<evidence type="ECO:0000313" key="1">
    <source>
        <dbReference type="EMBL" id="CAK5081559.1"/>
    </source>
</evidence>